<feature type="compositionally biased region" description="Polar residues" evidence="1">
    <location>
        <begin position="192"/>
        <end position="219"/>
    </location>
</feature>
<sequence>MVQSGQNKSEYFSGPGETLYLFNSSAVTKKAALQKIAKGKQAKAHPQPESEHNLQTLDQDQCQGAMLNQPPSSDIAEGALKEESLSLSESLVPTQDGAVKVSMQGAHEGGELSATVLLVSKVSGSGNHVENDKQNWKTKECPEQHDRDRSSQYNTWDSEKTDRRRGLIPRSPRDDFDHQKPKIVCLREPSNGAGTYSNSTIATSLNSRTGPSSSHPAATQTERMLEEELLTHGKQALSLPLSNGTAKQTNQSRQATSLRGLSVKDVSSGSSISSRLAAKAEERENAPRISRLRRLKKF</sequence>
<comment type="caution">
    <text evidence="2">The sequence shown here is derived from an EMBL/GenBank/DDBJ whole genome shotgun (WGS) entry which is preliminary data.</text>
</comment>
<feature type="compositionally biased region" description="Basic and acidic residues" evidence="1">
    <location>
        <begin position="129"/>
        <end position="150"/>
    </location>
</feature>
<feature type="compositionally biased region" description="Polar residues" evidence="1">
    <location>
        <begin position="240"/>
        <end position="259"/>
    </location>
</feature>
<dbReference type="EMBL" id="JAROKS010000019">
    <property type="protein sequence ID" value="KAK1792610.1"/>
    <property type="molecule type" value="Genomic_DNA"/>
</dbReference>
<feature type="compositionally biased region" description="Basic and acidic residues" evidence="1">
    <location>
        <begin position="157"/>
        <end position="180"/>
    </location>
</feature>
<evidence type="ECO:0000313" key="2">
    <source>
        <dbReference type="EMBL" id="KAK1792610.1"/>
    </source>
</evidence>
<reference evidence="2" key="1">
    <citation type="submission" date="2023-03" db="EMBL/GenBank/DDBJ databases">
        <title>Electrophorus voltai genome.</title>
        <authorList>
            <person name="Bian C."/>
        </authorList>
    </citation>
    <scope>NUCLEOTIDE SEQUENCE</scope>
    <source>
        <strain evidence="2">CB-2022</strain>
        <tissue evidence="2">Muscle</tissue>
    </source>
</reference>
<feature type="compositionally biased region" description="Polar residues" evidence="1">
    <location>
        <begin position="53"/>
        <end position="62"/>
    </location>
</feature>
<evidence type="ECO:0000313" key="3">
    <source>
        <dbReference type="Proteomes" id="UP001239994"/>
    </source>
</evidence>
<accession>A0AAD8Z4S6</accession>
<feature type="region of interest" description="Disordered" evidence="1">
    <location>
        <begin position="240"/>
        <end position="286"/>
    </location>
</feature>
<keyword evidence="3" id="KW-1185">Reference proteome</keyword>
<dbReference type="Proteomes" id="UP001239994">
    <property type="component" value="Unassembled WGS sequence"/>
</dbReference>
<organism evidence="2 3">
    <name type="scientific">Electrophorus voltai</name>
    <dbReference type="NCBI Taxonomy" id="2609070"/>
    <lineage>
        <taxon>Eukaryota</taxon>
        <taxon>Metazoa</taxon>
        <taxon>Chordata</taxon>
        <taxon>Craniata</taxon>
        <taxon>Vertebrata</taxon>
        <taxon>Euteleostomi</taxon>
        <taxon>Actinopterygii</taxon>
        <taxon>Neopterygii</taxon>
        <taxon>Teleostei</taxon>
        <taxon>Ostariophysi</taxon>
        <taxon>Gymnotiformes</taxon>
        <taxon>Gymnotoidei</taxon>
        <taxon>Gymnotidae</taxon>
        <taxon>Electrophorus</taxon>
    </lineage>
</organism>
<dbReference type="AlphaFoldDB" id="A0AAD8Z4S6"/>
<gene>
    <name evidence="2" type="ORF">P4O66_012544</name>
</gene>
<feature type="region of interest" description="Disordered" evidence="1">
    <location>
        <begin position="35"/>
        <end position="91"/>
    </location>
</feature>
<protein>
    <submittedName>
        <fullName evidence="2">Uncharacterized protein</fullName>
    </submittedName>
</protein>
<name>A0AAD8Z4S6_9TELE</name>
<feature type="region of interest" description="Disordered" evidence="1">
    <location>
        <begin position="125"/>
        <end position="219"/>
    </location>
</feature>
<proteinExistence type="predicted"/>
<evidence type="ECO:0000256" key="1">
    <source>
        <dbReference type="SAM" id="MobiDB-lite"/>
    </source>
</evidence>